<dbReference type="AlphaFoldDB" id="A0A8T5V1G9"/>
<organism evidence="3 4">
    <name type="scientific">Methanobacterium spitsbergense</name>
    <dbReference type="NCBI Taxonomy" id="2874285"/>
    <lineage>
        <taxon>Archaea</taxon>
        <taxon>Methanobacteriati</taxon>
        <taxon>Methanobacteriota</taxon>
        <taxon>Methanomada group</taxon>
        <taxon>Methanobacteria</taxon>
        <taxon>Methanobacteriales</taxon>
        <taxon>Methanobacteriaceae</taxon>
        <taxon>Methanobacterium</taxon>
    </lineage>
</organism>
<evidence type="ECO:0000256" key="2">
    <source>
        <dbReference type="HAMAP-Rule" id="MF_00634"/>
    </source>
</evidence>
<dbReference type="SUPFAM" id="SSF69786">
    <property type="entry name" value="YggU-like"/>
    <property type="match status" value="1"/>
</dbReference>
<dbReference type="EMBL" id="JAIOUQ010000007">
    <property type="protein sequence ID" value="MBZ2165691.1"/>
    <property type="molecule type" value="Genomic_DNA"/>
</dbReference>
<sequence length="99" mass="11532">MICLDAITPTKDGILLEVEVSPKSDKFRISGYNEWRKALEVKIKSVPQKGKANKEIINEFSKITQHHVEIMSGHKSHHKTLKIYDMDEKELLNILKHYF</sequence>
<protein>
    <recommendedName>
        <fullName evidence="2">UPF0235 protein K8N75_06520</fullName>
    </recommendedName>
</protein>
<evidence type="ECO:0000256" key="1">
    <source>
        <dbReference type="ARBA" id="ARBA00010364"/>
    </source>
</evidence>
<dbReference type="HAMAP" id="MF_00634">
    <property type="entry name" value="UPF0235"/>
    <property type="match status" value="1"/>
</dbReference>
<reference evidence="4" key="1">
    <citation type="journal article" date="2022" name="Microbiol. Resour. Announc.">
        <title>Draft Genome Sequence of a Methanogenic Archaeon from West Spitsbergen Permafrost.</title>
        <authorList>
            <person name="Trubitsyn V."/>
            <person name="Rivkina E."/>
            <person name="Shcherbakova V."/>
        </authorList>
    </citation>
    <scope>NUCLEOTIDE SEQUENCE [LARGE SCALE GENOMIC DNA]</scope>
    <source>
        <strain evidence="4">VT</strain>
    </source>
</reference>
<dbReference type="Gene3D" id="3.30.1200.10">
    <property type="entry name" value="YggU-like"/>
    <property type="match status" value="1"/>
</dbReference>
<dbReference type="InterPro" id="IPR003746">
    <property type="entry name" value="DUF167"/>
</dbReference>
<accession>A0A8T5V1G9</accession>
<dbReference type="InterPro" id="IPR036591">
    <property type="entry name" value="YggU-like_sf"/>
</dbReference>
<dbReference type="SMART" id="SM01152">
    <property type="entry name" value="DUF167"/>
    <property type="match status" value="1"/>
</dbReference>
<comment type="similarity">
    <text evidence="1 2">Belongs to the UPF0235 family.</text>
</comment>
<evidence type="ECO:0000313" key="3">
    <source>
        <dbReference type="EMBL" id="MBZ2165691.1"/>
    </source>
</evidence>
<dbReference type="NCBIfam" id="TIGR00251">
    <property type="entry name" value="DUF167 family protein"/>
    <property type="match status" value="1"/>
</dbReference>
<gene>
    <name evidence="3" type="ORF">K8N75_06520</name>
</gene>
<dbReference type="Proteomes" id="UP000825933">
    <property type="component" value="Unassembled WGS sequence"/>
</dbReference>
<keyword evidence="4" id="KW-1185">Reference proteome</keyword>
<comment type="caution">
    <text evidence="3">The sequence shown here is derived from an EMBL/GenBank/DDBJ whole genome shotgun (WGS) entry which is preliminary data.</text>
</comment>
<dbReference type="RefSeq" id="WP_223791286.1">
    <property type="nucleotide sequence ID" value="NZ_JAIOUQ010000007.1"/>
</dbReference>
<proteinExistence type="inferred from homology"/>
<evidence type="ECO:0000313" key="4">
    <source>
        <dbReference type="Proteomes" id="UP000825933"/>
    </source>
</evidence>
<dbReference type="Pfam" id="PF02594">
    <property type="entry name" value="DUF167"/>
    <property type="match status" value="1"/>
</dbReference>
<name>A0A8T5V1G9_9EURY</name>